<sequence>MNKAQQLSVLLRDLEQVLKQLDLWQVNRPSQSALTSTQPFCIDTLDFHQWLQFIFIERMQAILNSKQSLPPNLCLMPIAEEVYKDADFNPKPLYLVLTQIDNLFN</sequence>
<dbReference type="PANTHER" id="PTHR39586:SF1">
    <property type="entry name" value="CYTOPLASMIC PROTEIN"/>
    <property type="match status" value="1"/>
</dbReference>
<dbReference type="RefSeq" id="WP_268073275.1">
    <property type="nucleotide sequence ID" value="NZ_CP109965.1"/>
</dbReference>
<dbReference type="PANTHER" id="PTHR39586">
    <property type="entry name" value="CYTOPLASMIC PROTEIN-RELATED"/>
    <property type="match status" value="1"/>
</dbReference>
<feature type="domain" description="YqcC-like" evidence="1">
    <location>
        <begin position="8"/>
        <end position="103"/>
    </location>
</feature>
<proteinExistence type="predicted"/>
<dbReference type="EMBL" id="CP109965">
    <property type="protein sequence ID" value="WAJ69103.1"/>
    <property type="molecule type" value="Genomic_DNA"/>
</dbReference>
<gene>
    <name evidence="2" type="ORF">OLW01_07815</name>
</gene>
<dbReference type="Pfam" id="PF04287">
    <property type="entry name" value="DUF446"/>
    <property type="match status" value="1"/>
</dbReference>
<evidence type="ECO:0000313" key="2">
    <source>
        <dbReference type="EMBL" id="WAJ69103.1"/>
    </source>
</evidence>
<evidence type="ECO:0000259" key="1">
    <source>
        <dbReference type="Pfam" id="PF04287"/>
    </source>
</evidence>
<evidence type="ECO:0000313" key="3">
    <source>
        <dbReference type="Proteomes" id="UP001163726"/>
    </source>
</evidence>
<dbReference type="Proteomes" id="UP001163726">
    <property type="component" value="Chromosome"/>
</dbReference>
<dbReference type="InterPro" id="IPR007384">
    <property type="entry name" value="UCP006257"/>
</dbReference>
<dbReference type="PIRSF" id="PIRSF006257">
    <property type="entry name" value="UCP006257"/>
    <property type="match status" value="1"/>
</dbReference>
<reference evidence="2" key="1">
    <citation type="submission" date="2022-10" db="EMBL/GenBank/DDBJ databases">
        <title>Catenovulum adriacola sp. nov. isolated in the Harbour of Susak.</title>
        <authorList>
            <person name="Schoch T."/>
            <person name="Reich S.J."/>
            <person name="Stoeferle S."/>
            <person name="Flaiz M."/>
            <person name="Kazda M."/>
            <person name="Riedel C.U."/>
            <person name="Duerre P."/>
        </authorList>
    </citation>
    <scope>NUCLEOTIDE SEQUENCE</scope>
    <source>
        <strain evidence="2">TS8</strain>
    </source>
</reference>
<accession>A0ABY7AHL4</accession>
<dbReference type="SUPFAM" id="SSF158452">
    <property type="entry name" value="YqcC-like"/>
    <property type="match status" value="1"/>
</dbReference>
<protein>
    <submittedName>
        <fullName evidence="2">YqcC family protein</fullName>
    </submittedName>
</protein>
<dbReference type="InterPro" id="IPR036814">
    <property type="entry name" value="YqcC-like_sf"/>
</dbReference>
<name>A0ABY7AHL4_9ALTE</name>
<dbReference type="InterPro" id="IPR023376">
    <property type="entry name" value="YqcC-like_dom"/>
</dbReference>
<organism evidence="2 3">
    <name type="scientific">Catenovulum adriaticum</name>
    <dbReference type="NCBI Taxonomy" id="2984846"/>
    <lineage>
        <taxon>Bacteria</taxon>
        <taxon>Pseudomonadati</taxon>
        <taxon>Pseudomonadota</taxon>
        <taxon>Gammaproteobacteria</taxon>
        <taxon>Alteromonadales</taxon>
        <taxon>Alteromonadaceae</taxon>
        <taxon>Catenovulum</taxon>
    </lineage>
</organism>
<dbReference type="Gene3D" id="1.20.1440.40">
    <property type="entry name" value="YqcC-like"/>
    <property type="match status" value="1"/>
</dbReference>
<keyword evidence="3" id="KW-1185">Reference proteome</keyword>